<feature type="compositionally biased region" description="Polar residues" evidence="4">
    <location>
        <begin position="1849"/>
        <end position="1859"/>
    </location>
</feature>
<feature type="compositionally biased region" description="Low complexity" evidence="4">
    <location>
        <begin position="1274"/>
        <end position="1291"/>
    </location>
</feature>
<evidence type="ECO:0000256" key="4">
    <source>
        <dbReference type="SAM" id="MobiDB-lite"/>
    </source>
</evidence>
<feature type="region of interest" description="Disordered" evidence="4">
    <location>
        <begin position="1497"/>
        <end position="1516"/>
    </location>
</feature>
<dbReference type="EMBL" id="CAJNOK010001797">
    <property type="protein sequence ID" value="CAF0830421.1"/>
    <property type="molecule type" value="Genomic_DNA"/>
</dbReference>
<feature type="compositionally biased region" description="Low complexity" evidence="4">
    <location>
        <begin position="1533"/>
        <end position="1543"/>
    </location>
</feature>
<feature type="compositionally biased region" description="Low complexity" evidence="4">
    <location>
        <begin position="1465"/>
        <end position="1475"/>
    </location>
</feature>
<organism evidence="7 8">
    <name type="scientific">Didymodactylos carnosus</name>
    <dbReference type="NCBI Taxonomy" id="1234261"/>
    <lineage>
        <taxon>Eukaryota</taxon>
        <taxon>Metazoa</taxon>
        <taxon>Spiralia</taxon>
        <taxon>Gnathifera</taxon>
        <taxon>Rotifera</taxon>
        <taxon>Eurotatoria</taxon>
        <taxon>Bdelloidea</taxon>
        <taxon>Philodinida</taxon>
        <taxon>Philodinidae</taxon>
        <taxon>Didymodactylos</taxon>
    </lineage>
</organism>
<evidence type="ECO:0000313" key="7">
    <source>
        <dbReference type="EMBL" id="CAF3614906.1"/>
    </source>
</evidence>
<evidence type="ECO:0000313" key="6">
    <source>
        <dbReference type="EMBL" id="CAF0830421.1"/>
    </source>
</evidence>
<dbReference type="EMBL" id="CAJOBA010001797">
    <property type="protein sequence ID" value="CAF3614906.1"/>
    <property type="molecule type" value="Genomic_DNA"/>
</dbReference>
<feature type="compositionally biased region" description="Basic and acidic residues" evidence="4">
    <location>
        <begin position="439"/>
        <end position="457"/>
    </location>
</feature>
<feature type="region of interest" description="Disordered" evidence="4">
    <location>
        <begin position="716"/>
        <end position="743"/>
    </location>
</feature>
<feature type="compositionally biased region" description="Low complexity" evidence="4">
    <location>
        <begin position="1505"/>
        <end position="1516"/>
    </location>
</feature>
<feature type="region of interest" description="Disordered" evidence="4">
    <location>
        <begin position="1797"/>
        <end position="1859"/>
    </location>
</feature>
<feature type="compositionally biased region" description="Basic and acidic residues" evidence="4">
    <location>
        <begin position="801"/>
        <end position="820"/>
    </location>
</feature>
<dbReference type="InterPro" id="IPR031802">
    <property type="entry name" value="FAM193_C"/>
</dbReference>
<evidence type="ECO:0000256" key="2">
    <source>
        <dbReference type="ARBA" id="ARBA00022553"/>
    </source>
</evidence>
<feature type="compositionally biased region" description="Basic and acidic residues" evidence="4">
    <location>
        <begin position="410"/>
        <end position="431"/>
    </location>
</feature>
<feature type="region of interest" description="Disordered" evidence="4">
    <location>
        <begin position="1269"/>
        <end position="1311"/>
    </location>
</feature>
<evidence type="ECO:0000256" key="3">
    <source>
        <dbReference type="ARBA" id="ARBA00023054"/>
    </source>
</evidence>
<feature type="compositionally biased region" description="Basic residues" evidence="4">
    <location>
        <begin position="1292"/>
        <end position="1302"/>
    </location>
</feature>
<comment type="caution">
    <text evidence="7">The sequence shown here is derived from an EMBL/GenBank/DDBJ whole genome shotgun (WGS) entry which is preliminary data.</text>
</comment>
<gene>
    <name evidence="6" type="ORF">OVA965_LOCUS6114</name>
    <name evidence="7" type="ORF">TMI583_LOCUS6110</name>
</gene>
<comment type="similarity">
    <text evidence="1">Belongs to the FAM193 family.</text>
</comment>
<reference evidence="7" key="1">
    <citation type="submission" date="2021-02" db="EMBL/GenBank/DDBJ databases">
        <authorList>
            <person name="Nowell W R."/>
        </authorList>
    </citation>
    <scope>NUCLEOTIDE SEQUENCE</scope>
</reference>
<feature type="domain" description="FAM193 C-terminal" evidence="5">
    <location>
        <begin position="1959"/>
        <end position="2003"/>
    </location>
</feature>
<keyword evidence="2" id="KW-0597">Phosphoprotein</keyword>
<proteinExistence type="inferred from homology"/>
<feature type="compositionally biased region" description="Polar residues" evidence="4">
    <location>
        <begin position="1438"/>
        <end position="1448"/>
    </location>
</feature>
<feature type="compositionally biased region" description="Low complexity" evidence="4">
    <location>
        <begin position="1799"/>
        <end position="1809"/>
    </location>
</feature>
<feature type="region of interest" description="Disordered" evidence="4">
    <location>
        <begin position="1531"/>
        <end position="1579"/>
    </location>
</feature>
<feature type="region of interest" description="Disordered" evidence="4">
    <location>
        <begin position="365"/>
        <end position="484"/>
    </location>
</feature>
<dbReference type="PANTHER" id="PTHR15109">
    <property type="entry name" value="AGAP004327-PA"/>
    <property type="match status" value="1"/>
</dbReference>
<dbReference type="Pfam" id="PF15914">
    <property type="entry name" value="FAM193_C"/>
    <property type="match status" value="1"/>
</dbReference>
<feature type="compositionally biased region" description="Low complexity" evidence="4">
    <location>
        <begin position="860"/>
        <end position="884"/>
    </location>
</feature>
<feature type="region of interest" description="Disordered" evidence="4">
    <location>
        <begin position="939"/>
        <end position="959"/>
    </location>
</feature>
<feature type="compositionally biased region" description="Polar residues" evidence="4">
    <location>
        <begin position="834"/>
        <end position="859"/>
    </location>
</feature>
<dbReference type="Proteomes" id="UP000682733">
    <property type="component" value="Unassembled WGS sequence"/>
</dbReference>
<evidence type="ECO:0000256" key="1">
    <source>
        <dbReference type="ARBA" id="ARBA00009689"/>
    </source>
</evidence>
<feature type="region of interest" description="Disordered" evidence="4">
    <location>
        <begin position="1352"/>
        <end position="1488"/>
    </location>
</feature>
<feature type="compositionally biased region" description="Polar residues" evidence="4">
    <location>
        <begin position="1409"/>
        <end position="1419"/>
    </location>
</feature>
<protein>
    <recommendedName>
        <fullName evidence="5">FAM193 C-terminal domain-containing protein</fullName>
    </recommendedName>
</protein>
<feature type="region of interest" description="Disordered" evidence="4">
    <location>
        <begin position="1214"/>
        <end position="1242"/>
    </location>
</feature>
<dbReference type="Proteomes" id="UP000677228">
    <property type="component" value="Unassembled WGS sequence"/>
</dbReference>
<sequence>TNEITLMTAMTASQAPNPYLIREKCFVCQKLNPNVNNNNVETISDENNNEKCEQKMLNEEENNKMKVTDPMIMNTDEHDNRDELHPTIISRTDDDDFGDNSVSLSMIPTNSNRNKSTQQTCWCASCSQQQLQFPQDGTVTSSSSLENENDVEQISNGIQQLWHYVAHLVKCIYRETGAEFAETHSQNELFKAREYVMRLTLYNPSSLFSKLESIVLEYVDEIRNQVLKRFQTCSKTSHDVQLFISFLLEEYSTFIQAAENVSAIVADLEEHYLKEFYLTWILYNKHLYEKLIYMDRKIQHSMSTIIDLLQPNEHDEYPPAEYTLLLNRFLAFDEEMSEIACLYKECETKINMKRKEEMIQKVQQKKKQHHQAGTTMINGNTCTKGKEKQQISKGLVAPLTVSSGTKRKRQNTDPNKEKTINEQTKQVEVEKNGPSSIILDKRNLNDVRDDNSTDDTRSYTIDDLEDLDQGEEADEEGLDDEDLEDEIDEDEGEDLLEEACEDNDHGSKDGTDWLQELNEAKGFQQWIKNKEKNEENAKIGEMHEIPKLYGNKQIDQDTKSISQQAKFALTLPITSVPSAAVVFTDITDKKSTTSEKTLSTASSDLIVNSLTKLPSSNKKSKRKNKTSVTTVTASTSDTAKAKCDLLKFLPAASIKQPPRFQCGRANSSSGTTLSNLGLLTKDELILPPRTPFSLADLTAQFQSVSFTAGTFGSITNSSCSSSSSSTSSTCSSKKISGGVTTTDNLTATTTQSATRLSINLTRKPTSGGINSLSSSGNNKNSNCIAAIISELTGNTSGDEQTQTHKHDSQVTQIRKKDAQFKKKQSKHTTTTTTSAISCGQMNGGSSQTSLIVSGSTGLPSISCSSSQSSTTNPSKESISSSPSSYTETLDHLLRHAASSIEVSESALHSLLASLRSPQSIEQLTSSHTTSSLPLPCQTVASQKQDQEKRSPCTSTPPTIPALIQQHKTSITKDTDIDDANNNIQKHCDFCYCEFLEHIGPNGGTSAIHLTGSGTVCASIGGSSSQRNAEIREKLRIRLTKRRVQASQTDSTSTTSTTPCCQATTVLSGGKKITDTVINEQQQVPVCTHQQKTQMKDTEKKNVHVTAAQTNDMLATQGNSSTSLVTTSLSQNQVKNNNTTNANTNINVKQTGTVIKPTTTMATAPTNNSSLAPKTSHGTPSTPVTHAINCGIIDTKKVISNNNTPVSANSSLATLKTNSQTQTRASVPTANIKTAPSSATASTQVLTTTTTQIAPKNEKTEIEELVRFIEDKNEQSTTTNAPATASTTTNSGSKKKSKKKKQQQQKVATTTVEDTGNEKLKINKTITDEQQIKIIAKPQANLQITSQPLQTLAHERNSSTTTVQSPIISTKGDGTEADQASTTSKKKRTKKPQQNETTATKTEEPLKQSKMVNGTTSEIITTIVRPDKLTKKEQKKKISTVTSEPQQSDILIEDRSRLSPPVTTPSQQDVSSQQSSYVIEEHPQLSPEEEVNWITISRKQSKHKPTSSTTTQESTVQSAIIQKPTYYQSQHIYSNSNNSNTTNSKRLLNPSGNKTICSSKPSVLTKSSSTTTTGSSSKLHTSNNYYQQAQKDQQNQQHSSTSQISDSTYYNSLRYMTAPPPPRLQNLLKNHASHQTRYQSQLSQTNLEDNNIETNHNDISSIYNSSWNEHEQHSQQQQISQPTSQVNISEYVIRNSSISPSPSSNFVHIPLQQAPVPIPLTSTQTTVPSLMEESSLIEQDPPYWTIIDHQDIIQSQQQIIHKSPQQQYSSSIDSSKIIQRPQPQLTPAQLTIPTPTSLYQQQMSQTQQQTFSPAPGTPISSQSSSSTSLINRCIQRPNSSASPNPFPHKQITSPQPSSTLSYPFYSPMNYAQMNDHPPSPFPQWNHKQEQWKYQQQSQSTIQPLSSSYPAYHPFASGIQNPTALYLDSQRYDQEQQQQQYRRTMGTKQELFQENNMNDEDVFMPRVDGASNEMDLFDREIEEFKKFCLESKPLEQREKVNVNVERCFERQS</sequence>
<keyword evidence="3" id="KW-0175">Coiled coil</keyword>
<feature type="region of interest" description="Disordered" evidence="4">
    <location>
        <begin position="795"/>
        <end position="884"/>
    </location>
</feature>
<dbReference type="PANTHER" id="PTHR15109:SF3">
    <property type="entry name" value="PROTEIN FAM193B"/>
    <property type="match status" value="1"/>
</dbReference>
<feature type="compositionally biased region" description="Polar residues" evidence="4">
    <location>
        <begin position="372"/>
        <end position="383"/>
    </location>
</feature>
<name>A0A8S2H8S0_9BILA</name>
<accession>A0A8S2H8S0</accession>
<feature type="compositionally biased region" description="Low complexity" evidence="4">
    <location>
        <begin position="1557"/>
        <end position="1579"/>
    </location>
</feature>
<feature type="compositionally biased region" description="Acidic residues" evidence="4">
    <location>
        <begin position="462"/>
        <end position="484"/>
    </location>
</feature>
<feature type="non-terminal residue" evidence="7">
    <location>
        <position position="1"/>
    </location>
</feature>
<evidence type="ECO:0000313" key="8">
    <source>
        <dbReference type="Proteomes" id="UP000682733"/>
    </source>
</evidence>
<feature type="compositionally biased region" description="Polar residues" evidence="4">
    <location>
        <begin position="1214"/>
        <end position="1235"/>
    </location>
</feature>
<evidence type="ECO:0000259" key="5">
    <source>
        <dbReference type="Pfam" id="PF15914"/>
    </source>
</evidence>
<feature type="compositionally biased region" description="Polar residues" evidence="4">
    <location>
        <begin position="1357"/>
        <end position="1367"/>
    </location>
</feature>
<dbReference type="InterPro" id="IPR029717">
    <property type="entry name" value="FAM193"/>
</dbReference>